<evidence type="ECO:0000313" key="1">
    <source>
        <dbReference type="EMBL" id="TNN47334.1"/>
    </source>
</evidence>
<protein>
    <submittedName>
        <fullName evidence="1">Uncharacterized protein</fullName>
    </submittedName>
</protein>
<dbReference type="EMBL" id="SRLO01000747">
    <property type="protein sequence ID" value="TNN47334.1"/>
    <property type="molecule type" value="Genomic_DNA"/>
</dbReference>
<dbReference type="AlphaFoldDB" id="A0A4Z2G387"/>
<dbReference type="OrthoDB" id="16520at2759"/>
<organism evidence="1 2">
    <name type="scientific">Liparis tanakae</name>
    <name type="common">Tanaka's snailfish</name>
    <dbReference type="NCBI Taxonomy" id="230148"/>
    <lineage>
        <taxon>Eukaryota</taxon>
        <taxon>Metazoa</taxon>
        <taxon>Chordata</taxon>
        <taxon>Craniata</taxon>
        <taxon>Vertebrata</taxon>
        <taxon>Euteleostomi</taxon>
        <taxon>Actinopterygii</taxon>
        <taxon>Neopterygii</taxon>
        <taxon>Teleostei</taxon>
        <taxon>Neoteleostei</taxon>
        <taxon>Acanthomorphata</taxon>
        <taxon>Eupercaria</taxon>
        <taxon>Perciformes</taxon>
        <taxon>Cottioidei</taxon>
        <taxon>Cottales</taxon>
        <taxon>Liparidae</taxon>
        <taxon>Liparis</taxon>
    </lineage>
</organism>
<evidence type="ECO:0000313" key="2">
    <source>
        <dbReference type="Proteomes" id="UP000314294"/>
    </source>
</evidence>
<keyword evidence="2" id="KW-1185">Reference proteome</keyword>
<reference evidence="1 2" key="1">
    <citation type="submission" date="2019-03" db="EMBL/GenBank/DDBJ databases">
        <title>First draft genome of Liparis tanakae, snailfish: a comprehensive survey of snailfish specific genes.</title>
        <authorList>
            <person name="Kim W."/>
            <person name="Song I."/>
            <person name="Jeong J.-H."/>
            <person name="Kim D."/>
            <person name="Kim S."/>
            <person name="Ryu S."/>
            <person name="Song J.Y."/>
            <person name="Lee S.K."/>
        </authorList>
    </citation>
    <scope>NUCLEOTIDE SEQUENCE [LARGE SCALE GENOMIC DNA]</scope>
    <source>
        <tissue evidence="1">Muscle</tissue>
    </source>
</reference>
<comment type="caution">
    <text evidence="1">The sequence shown here is derived from an EMBL/GenBank/DDBJ whole genome shotgun (WGS) entry which is preliminary data.</text>
</comment>
<sequence>MEEEKEMPERDSGNELLYRDRDGDVVKFNVDSDEKTVLVHNKKFSFRCVTCLGSGTKSFCSPAYGARGPSPLAAPPLDRDASRKNEAVNAFRQSIFEGGSTHALRRHSNLHEW</sequence>
<gene>
    <name evidence="1" type="ORF">EYF80_042461</name>
</gene>
<name>A0A4Z2G387_9TELE</name>
<proteinExistence type="predicted"/>
<dbReference type="Proteomes" id="UP000314294">
    <property type="component" value="Unassembled WGS sequence"/>
</dbReference>
<accession>A0A4Z2G387</accession>